<gene>
    <name evidence="2" type="ORF">KC207_01095</name>
</gene>
<comment type="similarity">
    <text evidence="1">Belongs to the UPF0111 family.</text>
</comment>
<dbReference type="InterPro" id="IPR018445">
    <property type="entry name" value="Put_Phosphate_transp_reg"/>
</dbReference>
<dbReference type="PANTHER" id="PTHR37298">
    <property type="entry name" value="UPF0111 PROTEIN YKAA"/>
    <property type="match status" value="1"/>
</dbReference>
<dbReference type="AlphaFoldDB" id="A0A941D7D7"/>
<evidence type="ECO:0000256" key="1">
    <source>
        <dbReference type="ARBA" id="ARBA00008591"/>
    </source>
</evidence>
<dbReference type="RefSeq" id="WP_211601045.1">
    <property type="nucleotide sequence ID" value="NZ_JAGSNF010000001.1"/>
</dbReference>
<keyword evidence="3" id="KW-1185">Reference proteome</keyword>
<protein>
    <submittedName>
        <fullName evidence="2">DUF47 family protein</fullName>
    </submittedName>
</protein>
<dbReference type="Gene3D" id="1.20.58.220">
    <property type="entry name" value="Phosphate transport system protein phou homolog 2, domain 2"/>
    <property type="match status" value="1"/>
</dbReference>
<dbReference type="Pfam" id="PF01865">
    <property type="entry name" value="PhoU_div"/>
    <property type="match status" value="1"/>
</dbReference>
<comment type="caution">
    <text evidence="2">The sequence shown here is derived from an EMBL/GenBank/DDBJ whole genome shotgun (WGS) entry which is preliminary data.</text>
</comment>
<evidence type="ECO:0000313" key="2">
    <source>
        <dbReference type="EMBL" id="MBR7741887.1"/>
    </source>
</evidence>
<proteinExistence type="inferred from homology"/>
<evidence type="ECO:0000313" key="3">
    <source>
        <dbReference type="Proteomes" id="UP000677016"/>
    </source>
</evidence>
<dbReference type="EMBL" id="JAGSNF010000001">
    <property type="protein sequence ID" value="MBR7741887.1"/>
    <property type="molecule type" value="Genomic_DNA"/>
</dbReference>
<sequence>MGFRLTPQDPTFFDLYAASAAQLVQGAEVLTTLLGAEPAERPEILRRMHEIEAAADDAMHDIVRKVHGSFVTPFDRTDMHGLAVALDQCVDLMEAAVDLIVIYRVHPLLPRVSKQVEIIARMAHVTADAMPRMRSMKTLNGYQVEITRLENRANKQYRKMLGALVEDPKADPLTVMKHKDVITALEATANGFEQVALKVEAISVRES</sequence>
<dbReference type="InterPro" id="IPR038078">
    <property type="entry name" value="PhoU-like_sf"/>
</dbReference>
<dbReference type="PANTHER" id="PTHR37298:SF1">
    <property type="entry name" value="UPF0111 PROTEIN YKAA"/>
    <property type="match status" value="1"/>
</dbReference>
<name>A0A941D7D7_9MICO</name>
<dbReference type="Proteomes" id="UP000677016">
    <property type="component" value="Unassembled WGS sequence"/>
</dbReference>
<organism evidence="2 3">
    <name type="scientific">Phycicoccus avicenniae</name>
    <dbReference type="NCBI Taxonomy" id="2828860"/>
    <lineage>
        <taxon>Bacteria</taxon>
        <taxon>Bacillati</taxon>
        <taxon>Actinomycetota</taxon>
        <taxon>Actinomycetes</taxon>
        <taxon>Micrococcales</taxon>
        <taxon>Intrasporangiaceae</taxon>
        <taxon>Phycicoccus</taxon>
    </lineage>
</organism>
<accession>A0A941D7D7</accession>
<reference evidence="2" key="1">
    <citation type="submission" date="2021-04" db="EMBL/GenBank/DDBJ databases">
        <title>Phycicoccus avicenniae sp. nov., a novel endophytic actinomycetes isolated from branch of Avicennia mariana.</title>
        <authorList>
            <person name="Tuo L."/>
        </authorList>
    </citation>
    <scope>NUCLEOTIDE SEQUENCE</scope>
    <source>
        <strain evidence="2">BSK3Z-2</strain>
    </source>
</reference>
<dbReference type="InterPro" id="IPR052912">
    <property type="entry name" value="UPF0111_domain"/>
</dbReference>